<evidence type="ECO:0000256" key="10">
    <source>
        <dbReference type="ARBA" id="ARBA00023180"/>
    </source>
</evidence>
<feature type="signal peptide" evidence="12">
    <location>
        <begin position="1"/>
        <end position="20"/>
    </location>
</feature>
<gene>
    <name evidence="15" type="ORF">B0T19DRAFT_406511</name>
</gene>
<dbReference type="Proteomes" id="UP001286456">
    <property type="component" value="Unassembled WGS sequence"/>
</dbReference>
<evidence type="ECO:0000256" key="3">
    <source>
        <dbReference type="ARBA" id="ARBA00011276"/>
    </source>
</evidence>
<dbReference type="Pfam" id="PF25293">
    <property type="entry name" value="Beta-prop_EMC1_N"/>
    <property type="match status" value="1"/>
</dbReference>
<keyword evidence="5 11" id="KW-0812">Transmembrane</keyword>
<dbReference type="EMBL" id="JAUEPO010000001">
    <property type="protein sequence ID" value="KAK3335457.1"/>
    <property type="molecule type" value="Genomic_DNA"/>
</dbReference>
<comment type="similarity">
    <text evidence="2">Belongs to the EMC1 family.</text>
</comment>
<feature type="domain" description="EMC1 first beta-propeller" evidence="14">
    <location>
        <begin position="20"/>
        <end position="422"/>
    </location>
</feature>
<feature type="chain" id="PRO_5042202628" description="ER membrane protein complex subunit 1" evidence="12">
    <location>
        <begin position="21"/>
        <end position="977"/>
    </location>
</feature>
<evidence type="ECO:0000256" key="1">
    <source>
        <dbReference type="ARBA" id="ARBA00004115"/>
    </source>
</evidence>
<evidence type="ECO:0000256" key="4">
    <source>
        <dbReference type="ARBA" id="ARBA00020824"/>
    </source>
</evidence>
<feature type="domain" description="ER membrane protein complex subunit 1 C-terminal" evidence="13">
    <location>
        <begin position="744"/>
        <end position="973"/>
    </location>
</feature>
<keyword evidence="16" id="KW-1185">Reference proteome</keyword>
<accession>A0AAE0J2U2</accession>
<keyword evidence="8 11" id="KW-1133">Transmembrane helix</keyword>
<name>A0AAE0J2U2_9PEZI</name>
<dbReference type="SUPFAM" id="SSF50998">
    <property type="entry name" value="Quinoprotein alcohol dehydrogenase-like"/>
    <property type="match status" value="1"/>
</dbReference>
<keyword evidence="6 12" id="KW-0732">Signal</keyword>
<reference evidence="15" key="2">
    <citation type="submission" date="2023-06" db="EMBL/GenBank/DDBJ databases">
        <authorList>
            <consortium name="Lawrence Berkeley National Laboratory"/>
            <person name="Haridas S."/>
            <person name="Hensen N."/>
            <person name="Bonometti L."/>
            <person name="Westerberg I."/>
            <person name="Brannstrom I.O."/>
            <person name="Guillou S."/>
            <person name="Cros-Aarteil S."/>
            <person name="Calhoun S."/>
            <person name="Kuo A."/>
            <person name="Mondo S."/>
            <person name="Pangilinan J."/>
            <person name="Riley R."/>
            <person name="Labutti K."/>
            <person name="Andreopoulos B."/>
            <person name="Lipzen A."/>
            <person name="Chen C."/>
            <person name="Yanf M."/>
            <person name="Daum C."/>
            <person name="Ng V."/>
            <person name="Clum A."/>
            <person name="Steindorff A."/>
            <person name="Ohm R."/>
            <person name="Martin F."/>
            <person name="Silar P."/>
            <person name="Natvig D."/>
            <person name="Lalanne C."/>
            <person name="Gautier V."/>
            <person name="Ament-Velasquez S.L."/>
            <person name="Kruys A."/>
            <person name="Hutchinson M.I."/>
            <person name="Powell A.J."/>
            <person name="Barry K."/>
            <person name="Miller A.N."/>
            <person name="Grigoriev I.V."/>
            <person name="Debuchy R."/>
            <person name="Gladieux P."/>
            <person name="Thoren M.H."/>
            <person name="Johannesson H."/>
        </authorList>
    </citation>
    <scope>NUCLEOTIDE SEQUENCE</scope>
    <source>
        <strain evidence="15">SMH4131-1</strain>
    </source>
</reference>
<dbReference type="InterPro" id="IPR026895">
    <property type="entry name" value="EMC1"/>
</dbReference>
<evidence type="ECO:0000313" key="16">
    <source>
        <dbReference type="Proteomes" id="UP001286456"/>
    </source>
</evidence>
<sequence length="977" mass="105441">MLPPQLSAFLLLALPSAVRAVFQDEVGHIDYHYELLGVPQRETTFFHRPRRDAKASLLYTLSDVGVLGAVNPTSGAVLWRHLLNSTAQDAGGFLRAGEGENWVASALGSSVHAWDAVSGRNKFWADFGGEVKDLEIMEMTENHRKDVLALFDESDSTVLRRLSGYDGSLVWEFKETTKDTPLQVSTNVEKVFVISLHGSSGAYNLKVSTLDTLTGRRLDEFVLGSKSDVHSREDVMFVGANSAAPIVAWTDDSLTKLHVNVLGTKSRQEFALPADTLAIEIHAPHLVQSQPHFLVHSKTAAGNTADVYHVDLKTNTITKAYNIPLQPGAGAFSTSSENANVYFTRITEGELVLLSSSSPDVIARWPLEAGEPKTHPVHGVSEVVKKTAGSAGAAYAVRSAVVTSNDDWVLVRNGDVAWTRPEGLTGAVAAVFAEIPESEELAKSLEQEAHSNPWAAYVHRVKRHVNDLQYLPEYLASIPTRLIASVLGTEVSPKAGKPSRDSFGFHKLAILATKRGMIYGLDVGNKGKVLWANKAFDIPKGSTWNVTGIQAHDSIGEVTIHGSNHDYVVFKSDTGKILHEGAPEAQVKTQSTAAVDNPHGAGHLLLPVGPNGDIMDIPTEWAPKKTIVTRGSAGAEDLKGVIFVPNGTVSSPLTSWTFPLPHGQRVAHIATRPSHDAVASIGRVLGDRSVKYKHLNPNTLVLAAANDAASTLTVYLLDTISGEVLSSTKYTGVDTSKTIECAMAENWFVCTFFGEYTLRDNPTQSIKGYQIAVTDLYESELPNDRGPLGDAQSFSSLDPIESPTGLTLPSAISQSYILGAPIQALQVTQTRQGISTRQVLAYTPTTHGIVALPRFLLEPRRPVGRDATPAEAEEGLMKYHPVIEIDPKSVITHERDVVGVRRIVVAPTIVESTSLVLAYGIDVFGTRVAPSFLFDILGKGFNKVTLVGTVAAIAAGVVGLAPMVRRKQIDARWKAPM</sequence>
<dbReference type="Pfam" id="PF07774">
    <property type="entry name" value="EMC1_C"/>
    <property type="match status" value="1"/>
</dbReference>
<organism evidence="15 16">
    <name type="scientific">Cercophora scortea</name>
    <dbReference type="NCBI Taxonomy" id="314031"/>
    <lineage>
        <taxon>Eukaryota</taxon>
        <taxon>Fungi</taxon>
        <taxon>Dikarya</taxon>
        <taxon>Ascomycota</taxon>
        <taxon>Pezizomycotina</taxon>
        <taxon>Sordariomycetes</taxon>
        <taxon>Sordariomycetidae</taxon>
        <taxon>Sordariales</taxon>
        <taxon>Lasiosphaeriaceae</taxon>
        <taxon>Cercophora</taxon>
    </lineage>
</organism>
<dbReference type="PANTHER" id="PTHR21573">
    <property type="entry name" value="ER MEMBRANE PROTEIN COMPLEX SUBUNIT 1"/>
    <property type="match status" value="1"/>
</dbReference>
<evidence type="ECO:0000256" key="7">
    <source>
        <dbReference type="ARBA" id="ARBA00022824"/>
    </source>
</evidence>
<proteinExistence type="inferred from homology"/>
<evidence type="ECO:0000256" key="8">
    <source>
        <dbReference type="ARBA" id="ARBA00022989"/>
    </source>
</evidence>
<dbReference type="InterPro" id="IPR058545">
    <property type="entry name" value="Beta-prop_EMC1_1st"/>
</dbReference>
<evidence type="ECO:0000256" key="12">
    <source>
        <dbReference type="SAM" id="SignalP"/>
    </source>
</evidence>
<dbReference type="AlphaFoldDB" id="A0AAE0J2U2"/>
<feature type="transmembrane region" description="Helical" evidence="11">
    <location>
        <begin position="944"/>
        <end position="964"/>
    </location>
</feature>
<keyword evidence="7" id="KW-0256">Endoplasmic reticulum</keyword>
<dbReference type="InterPro" id="IPR011678">
    <property type="entry name" value="EMC1_C"/>
</dbReference>
<evidence type="ECO:0000256" key="2">
    <source>
        <dbReference type="ARBA" id="ARBA00007904"/>
    </source>
</evidence>
<dbReference type="GO" id="GO:0072546">
    <property type="term" value="C:EMC complex"/>
    <property type="evidence" value="ECO:0007669"/>
    <property type="project" value="InterPro"/>
</dbReference>
<reference evidence="15" key="1">
    <citation type="journal article" date="2023" name="Mol. Phylogenet. Evol.">
        <title>Genome-scale phylogeny and comparative genomics of the fungal order Sordariales.</title>
        <authorList>
            <person name="Hensen N."/>
            <person name="Bonometti L."/>
            <person name="Westerberg I."/>
            <person name="Brannstrom I.O."/>
            <person name="Guillou S."/>
            <person name="Cros-Aarteil S."/>
            <person name="Calhoun S."/>
            <person name="Haridas S."/>
            <person name="Kuo A."/>
            <person name="Mondo S."/>
            <person name="Pangilinan J."/>
            <person name="Riley R."/>
            <person name="LaButti K."/>
            <person name="Andreopoulos B."/>
            <person name="Lipzen A."/>
            <person name="Chen C."/>
            <person name="Yan M."/>
            <person name="Daum C."/>
            <person name="Ng V."/>
            <person name="Clum A."/>
            <person name="Steindorff A."/>
            <person name="Ohm R.A."/>
            <person name="Martin F."/>
            <person name="Silar P."/>
            <person name="Natvig D.O."/>
            <person name="Lalanne C."/>
            <person name="Gautier V."/>
            <person name="Ament-Velasquez S.L."/>
            <person name="Kruys A."/>
            <person name="Hutchinson M.I."/>
            <person name="Powell A.J."/>
            <person name="Barry K."/>
            <person name="Miller A.N."/>
            <person name="Grigoriev I.V."/>
            <person name="Debuchy R."/>
            <person name="Gladieux P."/>
            <person name="Hiltunen Thoren M."/>
            <person name="Johannesson H."/>
        </authorList>
    </citation>
    <scope>NUCLEOTIDE SEQUENCE</scope>
    <source>
        <strain evidence="15">SMH4131-1</strain>
    </source>
</reference>
<evidence type="ECO:0000313" key="15">
    <source>
        <dbReference type="EMBL" id="KAK3335457.1"/>
    </source>
</evidence>
<evidence type="ECO:0000259" key="13">
    <source>
        <dbReference type="Pfam" id="PF07774"/>
    </source>
</evidence>
<keyword evidence="9 11" id="KW-0472">Membrane</keyword>
<evidence type="ECO:0000256" key="11">
    <source>
        <dbReference type="SAM" id="Phobius"/>
    </source>
</evidence>
<comment type="subcellular location">
    <subcellularLocation>
        <location evidence="1">Endoplasmic reticulum membrane</location>
        <topology evidence="1">Single-pass type I membrane protein</topology>
    </subcellularLocation>
</comment>
<keyword evidence="10" id="KW-0325">Glycoprotein</keyword>
<dbReference type="PANTHER" id="PTHR21573:SF0">
    <property type="entry name" value="ER MEMBRANE PROTEIN COMPLEX SUBUNIT 1"/>
    <property type="match status" value="1"/>
</dbReference>
<comment type="subunit">
    <text evidence="3">Component of the ER membrane protein complex (EMC).</text>
</comment>
<dbReference type="GO" id="GO:0034975">
    <property type="term" value="P:protein folding in endoplasmic reticulum"/>
    <property type="evidence" value="ECO:0007669"/>
    <property type="project" value="TreeGrafter"/>
</dbReference>
<evidence type="ECO:0000256" key="9">
    <source>
        <dbReference type="ARBA" id="ARBA00023136"/>
    </source>
</evidence>
<evidence type="ECO:0000259" key="14">
    <source>
        <dbReference type="Pfam" id="PF25293"/>
    </source>
</evidence>
<evidence type="ECO:0000256" key="6">
    <source>
        <dbReference type="ARBA" id="ARBA00022729"/>
    </source>
</evidence>
<evidence type="ECO:0000256" key="5">
    <source>
        <dbReference type="ARBA" id="ARBA00022692"/>
    </source>
</evidence>
<protein>
    <recommendedName>
        <fullName evidence="4">ER membrane protein complex subunit 1</fullName>
    </recommendedName>
</protein>
<dbReference type="InterPro" id="IPR011047">
    <property type="entry name" value="Quinoprotein_ADH-like_sf"/>
</dbReference>
<comment type="caution">
    <text evidence="15">The sequence shown here is derived from an EMBL/GenBank/DDBJ whole genome shotgun (WGS) entry which is preliminary data.</text>
</comment>